<comment type="caution">
    <text evidence="4">The sequence shown here is derived from an EMBL/GenBank/DDBJ whole genome shotgun (WGS) entry which is preliminary data.</text>
</comment>
<keyword evidence="2" id="KW-0119">Carbohydrate metabolism</keyword>
<dbReference type="SUPFAM" id="SSF51366">
    <property type="entry name" value="Ribulose-phoshate binding barrel"/>
    <property type="match status" value="1"/>
</dbReference>
<dbReference type="AlphaFoldDB" id="A0A849CJ00"/>
<dbReference type="GO" id="GO:0033982">
    <property type="term" value="F:3-dehydro-L-gulonate-6-phosphate decarboxylase activity"/>
    <property type="evidence" value="ECO:0007669"/>
    <property type="project" value="UniProtKB-EC"/>
</dbReference>
<feature type="domain" description="Orotidine 5'-phosphate decarboxylase" evidence="3">
    <location>
        <begin position="5"/>
        <end position="216"/>
    </location>
</feature>
<proteinExistence type="predicted"/>
<evidence type="ECO:0000256" key="1">
    <source>
        <dbReference type="ARBA" id="ARBA00023239"/>
    </source>
</evidence>
<dbReference type="PANTHER" id="PTHR35039">
    <property type="entry name" value="3-KETO-L-GULONATE-6-PHOSPHATE DECARBOXYLASE SGBH-RELATED"/>
    <property type="match status" value="1"/>
</dbReference>
<evidence type="ECO:0000256" key="2">
    <source>
        <dbReference type="ARBA" id="ARBA00023277"/>
    </source>
</evidence>
<dbReference type="EC" id="4.1.1.85" evidence="4"/>
<dbReference type="SMART" id="SM00934">
    <property type="entry name" value="OMPdecase"/>
    <property type="match status" value="1"/>
</dbReference>
<dbReference type="FunFam" id="3.20.20.70:FF:000022">
    <property type="entry name" value="3-keto-L-gulonate-6-phosphate decarboxylase UlaD"/>
    <property type="match status" value="1"/>
</dbReference>
<dbReference type="Proteomes" id="UP000540079">
    <property type="component" value="Unassembled WGS sequence"/>
</dbReference>
<dbReference type="Pfam" id="PF00215">
    <property type="entry name" value="OMPdecase"/>
    <property type="match status" value="1"/>
</dbReference>
<dbReference type="PANTHER" id="PTHR35039:SF3">
    <property type="entry name" value="3-KETO-L-GULONATE-6-PHOSPHATE DECARBOXYLASE SGBH-RELATED"/>
    <property type="match status" value="1"/>
</dbReference>
<accession>A0A849CJ00</accession>
<evidence type="ECO:0000313" key="5">
    <source>
        <dbReference type="Proteomes" id="UP000540079"/>
    </source>
</evidence>
<dbReference type="RefSeq" id="WP_014667975.1">
    <property type="nucleotide sequence ID" value="NZ_CP090428.1"/>
</dbReference>
<dbReference type="InterPro" id="IPR011060">
    <property type="entry name" value="RibuloseP-bd_barrel"/>
</dbReference>
<sequence>MSKPLLQIALDSLSLEKALSDAKHAESMVDIIEVGTILAFAEGMKAVSTLRALHPHHILVCDLKTTDGGAILAKMAFETGADWLTVSAAAHPATKAACKKVADEFNQSHPDLKVKKEIQIEIYGNWTFEDAQEWVKLGITQAIYHRSRDAELSGESWAKEDIENMNRLEELGLALSITGGIIPEDIHLFKDIRKAKAFIAGRALIGEKGRTTADAIHTEIAKYWT</sequence>
<dbReference type="InterPro" id="IPR013785">
    <property type="entry name" value="Aldolase_TIM"/>
</dbReference>
<dbReference type="CDD" id="cd04726">
    <property type="entry name" value="KGPDC_HPS"/>
    <property type="match status" value="1"/>
</dbReference>
<gene>
    <name evidence="4" type="primary">ulaD</name>
    <name evidence="4" type="ORF">C2800_03160</name>
</gene>
<evidence type="ECO:0000313" key="4">
    <source>
        <dbReference type="EMBL" id="NNI78434.1"/>
    </source>
</evidence>
<dbReference type="InterPro" id="IPR001754">
    <property type="entry name" value="OMPdeCOase_dom"/>
</dbReference>
<evidence type="ECO:0000259" key="3">
    <source>
        <dbReference type="SMART" id="SM00934"/>
    </source>
</evidence>
<dbReference type="GO" id="GO:0004590">
    <property type="term" value="F:orotidine-5'-phosphate decarboxylase activity"/>
    <property type="evidence" value="ECO:0007669"/>
    <property type="project" value="InterPro"/>
</dbReference>
<organism evidence="4 5">
    <name type="scientific">Pasteurella multocida</name>
    <dbReference type="NCBI Taxonomy" id="747"/>
    <lineage>
        <taxon>Bacteria</taxon>
        <taxon>Pseudomonadati</taxon>
        <taxon>Pseudomonadota</taxon>
        <taxon>Gammaproteobacteria</taxon>
        <taxon>Pasteurellales</taxon>
        <taxon>Pasteurellaceae</taxon>
        <taxon>Pasteurella</taxon>
    </lineage>
</organism>
<dbReference type="Gene3D" id="3.20.20.70">
    <property type="entry name" value="Aldolase class I"/>
    <property type="match status" value="1"/>
</dbReference>
<dbReference type="EMBL" id="PPVL01000002">
    <property type="protein sequence ID" value="NNI78434.1"/>
    <property type="molecule type" value="Genomic_DNA"/>
</dbReference>
<dbReference type="NCBIfam" id="NF009832">
    <property type="entry name" value="PRK13306.1"/>
    <property type="match status" value="1"/>
</dbReference>
<dbReference type="GO" id="GO:0006207">
    <property type="term" value="P:'de novo' pyrimidine nucleobase biosynthetic process"/>
    <property type="evidence" value="ECO:0007669"/>
    <property type="project" value="InterPro"/>
</dbReference>
<reference evidence="4 5" key="1">
    <citation type="journal article" date="2018" name="Front. Microbiol.">
        <title>Genetic and Phylogenetic Characteristics of Pasteurella multocida Isolates From Different Host Species.</title>
        <authorList>
            <person name="Peng Z."/>
            <person name="Liang W."/>
            <person name="Wang F."/>
            <person name="Xu Z."/>
            <person name="Xie Z."/>
            <person name="Lian Z."/>
            <person name="Hua L."/>
            <person name="Zhou R."/>
            <person name="Chen H."/>
            <person name="Wu B."/>
        </authorList>
    </citation>
    <scope>NUCLEOTIDE SEQUENCE [LARGE SCALE GENOMIC DNA]</scope>
    <source>
        <strain evidence="4 5">HNA06</strain>
    </source>
</reference>
<name>A0A849CJ00_PASMD</name>
<keyword evidence="1 4" id="KW-0456">Lyase</keyword>
<protein>
    <submittedName>
        <fullName evidence="4">3-keto-L-gulonate-6-phosphate decarboxylase</fullName>
        <ecNumber evidence="4">4.1.1.85</ecNumber>
    </submittedName>
</protein>
<dbReference type="InterPro" id="IPR041710">
    <property type="entry name" value="HPS/KGPDC"/>
</dbReference>
<dbReference type="GO" id="GO:0019854">
    <property type="term" value="P:L-ascorbic acid catabolic process"/>
    <property type="evidence" value="ECO:0007669"/>
    <property type="project" value="TreeGrafter"/>
</dbReference>